<keyword evidence="6" id="KW-0812">Transmembrane</keyword>
<keyword evidence="8" id="KW-0723">Serine/threonine-protein kinase</keyword>
<gene>
    <name evidence="8" type="ORF">AWB78_02120</name>
</gene>
<sequence>MGFRSGQHVGAYVIDSLLGRGGMASVWRAWDKRHGDQVAIKIIADSCGGGQFADRFIGEIRHHASLRHPNIVRVREVFSVAGQPCMVMDLVSGGSLAGLLEKSPQHRLPVETALPLVTEILGALDYAHRQSMVHRDVKPSNVLLDRSHQHAYLSDFGIALAVGEKRLTQFGSSVGTSAYMSPEQIRATGTIDYRSDVYSMGCVLYEALTGRPPFVAEGADDENDDAAFAAVLSMHLSAAPLPPKQRVPGIPAHVNALVMRALEKDPARRIPGCAEFAKRLAAGDGDNDEVRAGLLRSPMRIAMTAFVLAVIVAGVVIVMSG</sequence>
<dbReference type="Gene3D" id="1.10.510.10">
    <property type="entry name" value="Transferase(Phosphotransferase) domain 1"/>
    <property type="match status" value="1"/>
</dbReference>
<dbReference type="PROSITE" id="PS50011">
    <property type="entry name" value="PROTEIN_KINASE_DOM"/>
    <property type="match status" value="1"/>
</dbReference>
<comment type="caution">
    <text evidence="8">The sequence shown here is derived from an EMBL/GenBank/DDBJ whole genome shotgun (WGS) entry which is preliminary data.</text>
</comment>
<feature type="transmembrane region" description="Helical" evidence="6">
    <location>
        <begin position="301"/>
        <end position="320"/>
    </location>
</feature>
<dbReference type="InterPro" id="IPR008271">
    <property type="entry name" value="Ser/Thr_kinase_AS"/>
</dbReference>
<dbReference type="Pfam" id="PF00069">
    <property type="entry name" value="Pkinase"/>
    <property type="match status" value="1"/>
</dbReference>
<name>A0A158AYY8_9BURK</name>
<dbReference type="EMBL" id="FCOX02000008">
    <property type="protein sequence ID" value="SAK63178.1"/>
    <property type="molecule type" value="Genomic_DNA"/>
</dbReference>
<keyword evidence="2 5" id="KW-0547">Nucleotide-binding</keyword>
<dbReference type="PANTHER" id="PTHR43289:SF6">
    <property type="entry name" value="SERINE_THREONINE-PROTEIN KINASE NEKL-3"/>
    <property type="match status" value="1"/>
</dbReference>
<dbReference type="InterPro" id="IPR017441">
    <property type="entry name" value="Protein_kinase_ATP_BS"/>
</dbReference>
<dbReference type="RefSeq" id="WP_062604485.1">
    <property type="nucleotide sequence ID" value="NZ_FCOX02000008.1"/>
</dbReference>
<dbReference type="Gene3D" id="3.30.200.20">
    <property type="entry name" value="Phosphorylase Kinase, domain 1"/>
    <property type="match status" value="1"/>
</dbReference>
<dbReference type="OrthoDB" id="9791419at2"/>
<evidence type="ECO:0000256" key="3">
    <source>
        <dbReference type="ARBA" id="ARBA00022777"/>
    </source>
</evidence>
<dbReference type="InterPro" id="IPR000719">
    <property type="entry name" value="Prot_kinase_dom"/>
</dbReference>
<proteinExistence type="predicted"/>
<dbReference type="SUPFAM" id="SSF56112">
    <property type="entry name" value="Protein kinase-like (PK-like)"/>
    <property type="match status" value="1"/>
</dbReference>
<evidence type="ECO:0000256" key="6">
    <source>
        <dbReference type="SAM" id="Phobius"/>
    </source>
</evidence>
<dbReference type="GO" id="GO:0005524">
    <property type="term" value="F:ATP binding"/>
    <property type="evidence" value="ECO:0007669"/>
    <property type="project" value="UniProtKB-UniRule"/>
</dbReference>
<keyword evidence="4 5" id="KW-0067">ATP-binding</keyword>
<evidence type="ECO:0000256" key="2">
    <source>
        <dbReference type="ARBA" id="ARBA00022741"/>
    </source>
</evidence>
<dbReference type="CDD" id="cd14014">
    <property type="entry name" value="STKc_PknB_like"/>
    <property type="match status" value="1"/>
</dbReference>
<evidence type="ECO:0000259" key="7">
    <source>
        <dbReference type="PROSITE" id="PS50011"/>
    </source>
</evidence>
<protein>
    <submittedName>
        <fullName evidence="8">Serine/threonine protein kinase</fullName>
    </submittedName>
</protein>
<keyword evidence="6" id="KW-0472">Membrane</keyword>
<dbReference type="SMART" id="SM00220">
    <property type="entry name" value="S_TKc"/>
    <property type="match status" value="1"/>
</dbReference>
<keyword evidence="3 8" id="KW-0418">Kinase</keyword>
<keyword evidence="1" id="KW-0808">Transferase</keyword>
<keyword evidence="6" id="KW-1133">Transmembrane helix</keyword>
<evidence type="ECO:0000313" key="9">
    <source>
        <dbReference type="Proteomes" id="UP000071859"/>
    </source>
</evidence>
<dbReference type="Proteomes" id="UP000071859">
    <property type="component" value="Unassembled WGS sequence"/>
</dbReference>
<accession>A0A158AYY8</accession>
<evidence type="ECO:0000256" key="1">
    <source>
        <dbReference type="ARBA" id="ARBA00022679"/>
    </source>
</evidence>
<dbReference type="AlphaFoldDB" id="A0A158AYY8"/>
<evidence type="ECO:0000313" key="8">
    <source>
        <dbReference type="EMBL" id="SAK63178.1"/>
    </source>
</evidence>
<dbReference type="PROSITE" id="PS00108">
    <property type="entry name" value="PROTEIN_KINASE_ST"/>
    <property type="match status" value="1"/>
</dbReference>
<dbReference type="PANTHER" id="PTHR43289">
    <property type="entry name" value="MITOGEN-ACTIVATED PROTEIN KINASE KINASE KINASE 20-RELATED"/>
    <property type="match status" value="1"/>
</dbReference>
<dbReference type="GO" id="GO:0004674">
    <property type="term" value="F:protein serine/threonine kinase activity"/>
    <property type="evidence" value="ECO:0007669"/>
    <property type="project" value="UniProtKB-KW"/>
</dbReference>
<dbReference type="InterPro" id="IPR011009">
    <property type="entry name" value="Kinase-like_dom_sf"/>
</dbReference>
<keyword evidence="9" id="KW-1185">Reference proteome</keyword>
<feature type="domain" description="Protein kinase" evidence="7">
    <location>
        <begin position="12"/>
        <end position="281"/>
    </location>
</feature>
<reference evidence="8" key="1">
    <citation type="submission" date="2016-01" db="EMBL/GenBank/DDBJ databases">
        <authorList>
            <person name="Peeters C."/>
        </authorList>
    </citation>
    <scope>NUCLEOTIDE SEQUENCE</scope>
    <source>
        <strain evidence="8">LMG 29321</strain>
    </source>
</reference>
<feature type="binding site" evidence="5">
    <location>
        <position position="41"/>
    </location>
    <ligand>
        <name>ATP</name>
        <dbReference type="ChEBI" id="CHEBI:30616"/>
    </ligand>
</feature>
<dbReference type="PROSITE" id="PS00107">
    <property type="entry name" value="PROTEIN_KINASE_ATP"/>
    <property type="match status" value="1"/>
</dbReference>
<evidence type="ECO:0000256" key="5">
    <source>
        <dbReference type="PROSITE-ProRule" id="PRU10141"/>
    </source>
</evidence>
<evidence type="ECO:0000256" key="4">
    <source>
        <dbReference type="ARBA" id="ARBA00022840"/>
    </source>
</evidence>
<organism evidence="8 9">
    <name type="scientific">Caballeronia calidae</name>
    <dbReference type="NCBI Taxonomy" id="1777139"/>
    <lineage>
        <taxon>Bacteria</taxon>
        <taxon>Pseudomonadati</taxon>
        <taxon>Pseudomonadota</taxon>
        <taxon>Betaproteobacteria</taxon>
        <taxon>Burkholderiales</taxon>
        <taxon>Burkholderiaceae</taxon>
        <taxon>Caballeronia</taxon>
    </lineage>
</organism>